<dbReference type="InterPro" id="IPR003018">
    <property type="entry name" value="GAF"/>
</dbReference>
<name>A0AAX3BDT4_9SPIR</name>
<dbReference type="InterPro" id="IPR013656">
    <property type="entry name" value="PAS_4"/>
</dbReference>
<proteinExistence type="predicted"/>
<dbReference type="Pfam" id="PF01590">
    <property type="entry name" value="GAF"/>
    <property type="match status" value="1"/>
</dbReference>
<organism evidence="3 4">
    <name type="scientific">Thermospira aquatica</name>
    <dbReference type="NCBI Taxonomy" id="2828656"/>
    <lineage>
        <taxon>Bacteria</taxon>
        <taxon>Pseudomonadati</taxon>
        <taxon>Spirochaetota</taxon>
        <taxon>Spirochaetia</taxon>
        <taxon>Brevinematales</taxon>
        <taxon>Thermospiraceae</taxon>
        <taxon>Thermospira</taxon>
    </lineage>
</organism>
<evidence type="ECO:0000259" key="1">
    <source>
        <dbReference type="PROSITE" id="PS50112"/>
    </source>
</evidence>
<keyword evidence="4" id="KW-1185">Reference proteome</keyword>
<dbReference type="InterPro" id="IPR013767">
    <property type="entry name" value="PAS_fold"/>
</dbReference>
<dbReference type="GO" id="GO:0006355">
    <property type="term" value="P:regulation of DNA-templated transcription"/>
    <property type="evidence" value="ECO:0007669"/>
    <property type="project" value="InterPro"/>
</dbReference>
<dbReference type="AlphaFoldDB" id="A0AAX3BDT4"/>
<evidence type="ECO:0000259" key="2">
    <source>
        <dbReference type="PROSITE" id="PS50113"/>
    </source>
</evidence>
<dbReference type="Gene3D" id="3.30.450.40">
    <property type="match status" value="1"/>
</dbReference>
<dbReference type="InterPro" id="IPR052155">
    <property type="entry name" value="Biofilm_reg_signaling"/>
</dbReference>
<gene>
    <name evidence="3" type="ORF">KDW03_00910</name>
</gene>
<dbReference type="Gene3D" id="3.30.450.20">
    <property type="entry name" value="PAS domain"/>
    <property type="match status" value="3"/>
</dbReference>
<dbReference type="SUPFAM" id="SSF55781">
    <property type="entry name" value="GAF domain-like"/>
    <property type="match status" value="1"/>
</dbReference>
<dbReference type="InterPro" id="IPR000014">
    <property type="entry name" value="PAS"/>
</dbReference>
<dbReference type="SMART" id="SM00091">
    <property type="entry name" value="PAS"/>
    <property type="match status" value="4"/>
</dbReference>
<dbReference type="CDD" id="cd00130">
    <property type="entry name" value="PAS"/>
    <property type="match status" value="3"/>
</dbReference>
<dbReference type="PROSITE" id="PS50112">
    <property type="entry name" value="PAS"/>
    <property type="match status" value="3"/>
</dbReference>
<protein>
    <submittedName>
        <fullName evidence="3">PAS domain S-box protein</fullName>
    </submittedName>
</protein>
<feature type="domain" description="PAC" evidence="2">
    <location>
        <begin position="199"/>
        <end position="251"/>
    </location>
</feature>
<feature type="domain" description="PAS" evidence="1">
    <location>
        <begin position="127"/>
        <end position="178"/>
    </location>
</feature>
<dbReference type="RefSeq" id="WP_271435525.1">
    <property type="nucleotide sequence ID" value="NZ_CP073355.1"/>
</dbReference>
<accession>A0AAX3BDT4</accession>
<dbReference type="PANTHER" id="PTHR44757:SF2">
    <property type="entry name" value="BIOFILM ARCHITECTURE MAINTENANCE PROTEIN MBAA"/>
    <property type="match status" value="1"/>
</dbReference>
<feature type="domain" description="PAS" evidence="1">
    <location>
        <begin position="252"/>
        <end position="310"/>
    </location>
</feature>
<reference evidence="3" key="1">
    <citation type="submission" date="2021-04" db="EMBL/GenBank/DDBJ databases">
        <authorList>
            <person name="Postec A."/>
        </authorList>
    </citation>
    <scope>NUCLEOTIDE SEQUENCE</scope>
    <source>
        <strain evidence="3">F1F22</strain>
    </source>
</reference>
<evidence type="ECO:0000313" key="3">
    <source>
        <dbReference type="EMBL" id="URA10395.1"/>
    </source>
</evidence>
<feature type="domain" description="PAS" evidence="1">
    <location>
        <begin position="384"/>
        <end position="454"/>
    </location>
</feature>
<dbReference type="Proteomes" id="UP001056539">
    <property type="component" value="Chromosome"/>
</dbReference>
<reference evidence="3" key="2">
    <citation type="submission" date="2022-06" db="EMBL/GenBank/DDBJ databases">
        <title>Thermospira aquatica gen. nov., sp. nov.</title>
        <authorList>
            <person name="Ben Ali Gam Z."/>
            <person name="Labat M."/>
        </authorList>
    </citation>
    <scope>NUCLEOTIDE SEQUENCE</scope>
    <source>
        <strain evidence="3">F1F22</strain>
    </source>
</reference>
<dbReference type="SUPFAM" id="SSF55785">
    <property type="entry name" value="PYP-like sensor domain (PAS domain)"/>
    <property type="match status" value="4"/>
</dbReference>
<dbReference type="InterPro" id="IPR000700">
    <property type="entry name" value="PAS-assoc_C"/>
</dbReference>
<dbReference type="Pfam" id="PF13426">
    <property type="entry name" value="PAS_9"/>
    <property type="match status" value="2"/>
</dbReference>
<dbReference type="InterPro" id="IPR035965">
    <property type="entry name" value="PAS-like_dom_sf"/>
</dbReference>
<dbReference type="KEGG" id="taqu:KDW03_00910"/>
<sequence length="669" mass="77988">MEKHTFLPEVEIFQQMVHVLQDPAFLIECGTYRIVKTNEAALEIYGYIHHTDLTRRTFFELFADPSFRKESCQGARVLMERVGFIRKNGEIFYGDIHGFLLPGHIGDNPLYLVLIKNITASLQTTYQSAVWQSLFHNIPLVLWIKDTHGRYSEVNENFLRLHGLRREEVIGKTDFDLFPEAYALASSQEDHSVVYSRATIHKEESFQKNDQELWFETHKLPIISVQDQILGIAGFSLNINERKEVERQLKSKQEWLETTLRSIGEAVITLDDEGCISSLNPIAETYLGISQVRAIGRPLQDIVFIRNPEENQIEDPFALLKSKGIISLLQKDRLLVNSQGMEIPIEYKLSPILDRDGYYRNDGFVLIITNVSHYKTREQNLIAENQLMREFLESSPNPIFITDKEGRIVHANEEFEQLLGLEERHISHKVFWSFFASDEEALLQKELEGLSHGMKLKNHIFTLFDKEGKRHSVEFSASRVKTSRETNYIFILNDITERMNHMYLLYKQQTSLQLIEEILLLLRKNHEALPEVCQKISKFLDVQRLFVYQWHPHKGVCEPVYLWHEAKDAPESPVLEVGRFSQDWIGELLHQRYLVLTRETPLNAYEKKLFEKTGLGSLLFLPLMNDQELWGLLGVHDLNNPDRVWDETQLLLFKAIVPLFLQYTAFRSK</sequence>
<dbReference type="Pfam" id="PF08448">
    <property type="entry name" value="PAS_4"/>
    <property type="match status" value="1"/>
</dbReference>
<dbReference type="InterPro" id="IPR029016">
    <property type="entry name" value="GAF-like_dom_sf"/>
</dbReference>
<dbReference type="Pfam" id="PF00989">
    <property type="entry name" value="PAS"/>
    <property type="match status" value="1"/>
</dbReference>
<dbReference type="NCBIfam" id="TIGR00229">
    <property type="entry name" value="sensory_box"/>
    <property type="match status" value="3"/>
</dbReference>
<evidence type="ECO:0000313" key="4">
    <source>
        <dbReference type="Proteomes" id="UP001056539"/>
    </source>
</evidence>
<dbReference type="PANTHER" id="PTHR44757">
    <property type="entry name" value="DIGUANYLATE CYCLASE DGCP"/>
    <property type="match status" value="1"/>
</dbReference>
<dbReference type="PROSITE" id="PS50113">
    <property type="entry name" value="PAC"/>
    <property type="match status" value="1"/>
</dbReference>
<dbReference type="EMBL" id="CP073355">
    <property type="protein sequence ID" value="URA10395.1"/>
    <property type="molecule type" value="Genomic_DNA"/>
</dbReference>
<dbReference type="SMART" id="SM00065">
    <property type="entry name" value="GAF"/>
    <property type="match status" value="1"/>
</dbReference>